<evidence type="ECO:0000256" key="1">
    <source>
        <dbReference type="ARBA" id="ARBA00008954"/>
    </source>
</evidence>
<protein>
    <submittedName>
        <fullName evidence="6">Aminotransferase class III-fold pyridoxal phosphate-dependent enzyme</fullName>
    </submittedName>
</protein>
<dbReference type="InterPro" id="IPR005814">
    <property type="entry name" value="Aminotrans_3"/>
</dbReference>
<evidence type="ECO:0000256" key="3">
    <source>
        <dbReference type="ARBA" id="ARBA00022679"/>
    </source>
</evidence>
<keyword evidence="4 5" id="KW-0663">Pyridoxal phosphate</keyword>
<evidence type="ECO:0000313" key="6">
    <source>
        <dbReference type="EMBL" id="QHQ34020.1"/>
    </source>
</evidence>
<dbReference type="InterPro" id="IPR015421">
    <property type="entry name" value="PyrdxlP-dep_Trfase_major"/>
</dbReference>
<dbReference type="Proteomes" id="UP000464495">
    <property type="component" value="Chromosome"/>
</dbReference>
<dbReference type="AlphaFoldDB" id="A0A6P1SWI8"/>
<comment type="similarity">
    <text evidence="1 5">Belongs to the class-III pyridoxal-phosphate-dependent aminotransferase family.</text>
</comment>
<dbReference type="InterPro" id="IPR015422">
    <property type="entry name" value="PyrdxlP-dep_Trfase_small"/>
</dbReference>
<evidence type="ECO:0000256" key="4">
    <source>
        <dbReference type="ARBA" id="ARBA00022898"/>
    </source>
</evidence>
<dbReference type="FunFam" id="3.40.640.10:FF:000014">
    <property type="entry name" value="Adenosylmethionine-8-amino-7-oxononanoate aminotransferase, probable"/>
    <property type="match status" value="1"/>
</dbReference>
<reference evidence="6 7" key="1">
    <citation type="submission" date="2019-12" db="EMBL/GenBank/DDBJ databases">
        <title>Complete genome sequence of Algicella marina strain 9Alg 56(T) isolated from the red alga Tichocarpus crinitus.</title>
        <authorList>
            <person name="Kim S.-G."/>
            <person name="Nedashkovskaya O.I."/>
        </authorList>
    </citation>
    <scope>NUCLEOTIDE SEQUENCE [LARGE SCALE GENOMIC DNA]</scope>
    <source>
        <strain evidence="6 7">9Alg 56</strain>
    </source>
</reference>
<dbReference type="SUPFAM" id="SSF53383">
    <property type="entry name" value="PLP-dependent transferases"/>
    <property type="match status" value="1"/>
</dbReference>
<keyword evidence="3 6" id="KW-0808">Transferase</keyword>
<dbReference type="EMBL" id="CP046620">
    <property type="protein sequence ID" value="QHQ34020.1"/>
    <property type="molecule type" value="Genomic_DNA"/>
</dbReference>
<dbReference type="GO" id="GO:0004015">
    <property type="term" value="F:adenosylmethionine-8-amino-7-oxononanoate transaminase activity"/>
    <property type="evidence" value="ECO:0007669"/>
    <property type="project" value="TreeGrafter"/>
</dbReference>
<organism evidence="6 7">
    <name type="scientific">Algicella marina</name>
    <dbReference type="NCBI Taxonomy" id="2683284"/>
    <lineage>
        <taxon>Bacteria</taxon>
        <taxon>Pseudomonadati</taxon>
        <taxon>Pseudomonadota</taxon>
        <taxon>Alphaproteobacteria</taxon>
        <taxon>Rhodobacterales</taxon>
        <taxon>Paracoccaceae</taxon>
        <taxon>Algicella</taxon>
    </lineage>
</organism>
<accession>A0A6P1SWI8</accession>
<dbReference type="NCBIfam" id="NF004767">
    <property type="entry name" value="PRK06105.1"/>
    <property type="match status" value="1"/>
</dbReference>
<evidence type="ECO:0000256" key="5">
    <source>
        <dbReference type="RuleBase" id="RU003560"/>
    </source>
</evidence>
<dbReference type="GO" id="GO:0009448">
    <property type="term" value="P:gamma-aminobutyric acid metabolic process"/>
    <property type="evidence" value="ECO:0007669"/>
    <property type="project" value="TreeGrafter"/>
</dbReference>
<dbReference type="Gene3D" id="3.40.640.10">
    <property type="entry name" value="Type I PLP-dependent aspartate aminotransferase-like (Major domain)"/>
    <property type="match status" value="1"/>
</dbReference>
<evidence type="ECO:0000256" key="2">
    <source>
        <dbReference type="ARBA" id="ARBA00022576"/>
    </source>
</evidence>
<dbReference type="PANTHER" id="PTHR42684">
    <property type="entry name" value="ADENOSYLMETHIONINE-8-AMINO-7-OXONONANOATE AMINOTRANSFERASE"/>
    <property type="match status" value="1"/>
</dbReference>
<keyword evidence="7" id="KW-1185">Reference proteome</keyword>
<dbReference type="Pfam" id="PF00202">
    <property type="entry name" value="Aminotran_3"/>
    <property type="match status" value="1"/>
</dbReference>
<keyword evidence="2 6" id="KW-0032">Aminotransferase</keyword>
<sequence length="459" mass="50451">MTKPLSNMQQRDVEAVLHPYTDAMKLRTTGAHMITRAEGVRVFDDRGRGYIEGMAGLWCSGLGFSDRELIEAAKEQLDKLPYYHLFGGRSHEPGMELAEKIKEIAPGNMARVIFQSSGSEANDTQIKLAWYYNNAIGRPQKKKIISRMKAYHGVTIASASLTGLPPNHRDFDLPIDRILHTASPHYWKEASDGESEAEFLARLVKELEDMIEREGPDTIAAFIAEPVMGAGGVIVPPEGYFPAIQAVLDRHDILMIDDEVITGFGRTGNWFGAQTMGMQPTSVSMAKQLTGSYVPLSAVAMNRDMAEAIEENSGRIGTFGHGFTYGGHPLGCAVGLKALEIYERRNIVGHVRDVTPTFHRLLREAGQHPLVGEARMCGLMGCIEVAPEGRKGFEKPGAVGTRLMEELVARGSIFRSLGDVLAVCPPMIISEAELEELFAPMHEALDVTYNWARSEGHLA</sequence>
<proteinExistence type="inferred from homology"/>
<dbReference type="Gene3D" id="3.90.1150.10">
    <property type="entry name" value="Aspartate Aminotransferase, domain 1"/>
    <property type="match status" value="1"/>
</dbReference>
<dbReference type="RefSeq" id="WP_161860591.1">
    <property type="nucleotide sequence ID" value="NZ_CP046620.1"/>
</dbReference>
<dbReference type="PANTHER" id="PTHR42684:SF3">
    <property type="entry name" value="ADENOSYLMETHIONINE-8-AMINO-7-OXONONANOATE AMINOTRANSFERASE"/>
    <property type="match status" value="1"/>
</dbReference>
<dbReference type="InterPro" id="IPR015424">
    <property type="entry name" value="PyrdxlP-dep_Trfase"/>
</dbReference>
<name>A0A6P1SWI8_9RHOB</name>
<dbReference type="CDD" id="cd00610">
    <property type="entry name" value="OAT_like"/>
    <property type="match status" value="1"/>
</dbReference>
<dbReference type="KEGG" id="amaq:GO499_01875"/>
<dbReference type="GO" id="GO:0009102">
    <property type="term" value="P:biotin biosynthetic process"/>
    <property type="evidence" value="ECO:0007669"/>
    <property type="project" value="TreeGrafter"/>
</dbReference>
<gene>
    <name evidence="6" type="ORF">GO499_01875</name>
</gene>
<evidence type="ECO:0000313" key="7">
    <source>
        <dbReference type="Proteomes" id="UP000464495"/>
    </source>
</evidence>
<dbReference type="GO" id="GO:0030170">
    <property type="term" value="F:pyridoxal phosphate binding"/>
    <property type="evidence" value="ECO:0007669"/>
    <property type="project" value="InterPro"/>
</dbReference>